<evidence type="ECO:0000256" key="5">
    <source>
        <dbReference type="RuleBase" id="RU003719"/>
    </source>
</evidence>
<evidence type="ECO:0000256" key="2">
    <source>
        <dbReference type="ARBA" id="ARBA00022605"/>
    </source>
</evidence>
<reference evidence="9" key="1">
    <citation type="submission" date="2018-01" db="EMBL/GenBank/DDBJ databases">
        <authorList>
            <person name="Kerou L M."/>
        </authorList>
    </citation>
    <scope>NUCLEOTIDE SEQUENCE [LARGE SCALE GENOMIC DNA]</scope>
    <source>
        <strain evidence="9">SCU2</strain>
    </source>
</reference>
<organism evidence="8 9">
    <name type="scientific">Candidatus Nitrosocaldus cavascurensis</name>
    <dbReference type="NCBI Taxonomy" id="2058097"/>
    <lineage>
        <taxon>Archaea</taxon>
        <taxon>Nitrososphaerota</taxon>
        <taxon>Nitrososphaeria</taxon>
        <taxon>Candidatus Nitrosocaldales</taxon>
        <taxon>Candidatus Nitrosocaldaceae</taxon>
        <taxon>Candidatus Nitrosocaldus</taxon>
    </lineage>
</organism>
<dbReference type="PROSITE" id="PS00065">
    <property type="entry name" value="D_2_HYDROXYACID_DH_1"/>
    <property type="match status" value="1"/>
</dbReference>
<name>A0A2K5ARU2_9ARCH</name>
<keyword evidence="9" id="KW-1185">Reference proteome</keyword>
<dbReference type="GeneID" id="41595184"/>
<dbReference type="GO" id="GO:0051287">
    <property type="term" value="F:NAD binding"/>
    <property type="evidence" value="ECO:0007669"/>
    <property type="project" value="InterPro"/>
</dbReference>
<dbReference type="InterPro" id="IPR006140">
    <property type="entry name" value="D-isomer_DH_NAD-bd"/>
</dbReference>
<gene>
    <name evidence="8" type="ORF">NCAV_1178</name>
</gene>
<comment type="similarity">
    <text evidence="1 5">Belongs to the D-isomer specific 2-hydroxyacid dehydrogenase family.</text>
</comment>
<dbReference type="InterPro" id="IPR006139">
    <property type="entry name" value="D-isomer_2_OHA_DH_cat_dom"/>
</dbReference>
<evidence type="ECO:0000313" key="8">
    <source>
        <dbReference type="EMBL" id="SPC34345.1"/>
    </source>
</evidence>
<dbReference type="CDD" id="cd05303">
    <property type="entry name" value="PGDH_2"/>
    <property type="match status" value="1"/>
</dbReference>
<proteinExistence type="inferred from homology"/>
<dbReference type="PANTHER" id="PTHR42789:SF1">
    <property type="entry name" value="D-ISOMER SPECIFIC 2-HYDROXYACID DEHYDROGENASE FAMILY PROTEIN (AFU_ORTHOLOGUE AFUA_6G10090)"/>
    <property type="match status" value="1"/>
</dbReference>
<evidence type="ECO:0000259" key="7">
    <source>
        <dbReference type="Pfam" id="PF02826"/>
    </source>
</evidence>
<dbReference type="PROSITE" id="PS00670">
    <property type="entry name" value="D_2_HYDROXYACID_DH_2"/>
    <property type="match status" value="1"/>
</dbReference>
<dbReference type="EMBL" id="LT981265">
    <property type="protein sequence ID" value="SPC34345.1"/>
    <property type="molecule type" value="Genomic_DNA"/>
</dbReference>
<dbReference type="RefSeq" id="WP_103286986.1">
    <property type="nucleotide sequence ID" value="NZ_LT981265.1"/>
</dbReference>
<evidence type="ECO:0000256" key="4">
    <source>
        <dbReference type="ARBA" id="ARBA00023027"/>
    </source>
</evidence>
<dbReference type="InterPro" id="IPR029752">
    <property type="entry name" value="D-isomer_DH_CS1"/>
</dbReference>
<keyword evidence="3 5" id="KW-0560">Oxidoreductase</keyword>
<feature type="domain" description="D-isomer specific 2-hydroxyacid dehydrogenase NAD-binding" evidence="7">
    <location>
        <begin position="109"/>
        <end position="284"/>
    </location>
</feature>
<evidence type="ECO:0000313" key="9">
    <source>
        <dbReference type="Proteomes" id="UP000236248"/>
    </source>
</evidence>
<feature type="domain" description="D-isomer specific 2-hydroxyacid dehydrogenase catalytic" evidence="6">
    <location>
        <begin position="7"/>
        <end position="305"/>
    </location>
</feature>
<dbReference type="InterPro" id="IPR036291">
    <property type="entry name" value="NAD(P)-bd_dom_sf"/>
</dbReference>
<evidence type="ECO:0000256" key="1">
    <source>
        <dbReference type="ARBA" id="ARBA00005854"/>
    </source>
</evidence>
<keyword evidence="4" id="KW-0520">NAD</keyword>
<dbReference type="SUPFAM" id="SSF52283">
    <property type="entry name" value="Formate/glycerate dehydrogenase catalytic domain-like"/>
    <property type="match status" value="1"/>
</dbReference>
<dbReference type="SUPFAM" id="SSF51735">
    <property type="entry name" value="NAD(P)-binding Rossmann-fold domains"/>
    <property type="match status" value="1"/>
</dbReference>
<dbReference type="Pfam" id="PF00389">
    <property type="entry name" value="2-Hacid_dh"/>
    <property type="match status" value="1"/>
</dbReference>
<dbReference type="Pfam" id="PF02826">
    <property type="entry name" value="2-Hacid_dh_C"/>
    <property type="match status" value="1"/>
</dbReference>
<dbReference type="InterPro" id="IPR029753">
    <property type="entry name" value="D-isomer_DH_CS"/>
</dbReference>
<dbReference type="PROSITE" id="PS00671">
    <property type="entry name" value="D_2_HYDROXYACID_DH_3"/>
    <property type="match status" value="1"/>
</dbReference>
<dbReference type="Gene3D" id="3.40.50.720">
    <property type="entry name" value="NAD(P)-binding Rossmann-like Domain"/>
    <property type="match status" value="2"/>
</dbReference>
<evidence type="ECO:0000256" key="3">
    <source>
        <dbReference type="ARBA" id="ARBA00023002"/>
    </source>
</evidence>
<dbReference type="FunFam" id="3.40.50.720:FF:000203">
    <property type="entry name" value="D-3-phosphoglycerate dehydrogenase (SerA)"/>
    <property type="match status" value="1"/>
</dbReference>
<keyword evidence="2" id="KW-0028">Amino-acid biosynthesis</keyword>
<dbReference type="Proteomes" id="UP000236248">
    <property type="component" value="Chromosome NCAV"/>
</dbReference>
<dbReference type="PANTHER" id="PTHR42789">
    <property type="entry name" value="D-ISOMER SPECIFIC 2-HYDROXYACID DEHYDROGENASE FAMILY PROTEIN (AFU_ORTHOLOGUE AFUA_6G10090)"/>
    <property type="match status" value="1"/>
</dbReference>
<dbReference type="EC" id="1.1.1.95" evidence="8"/>
<evidence type="ECO:0000259" key="6">
    <source>
        <dbReference type="Pfam" id="PF00389"/>
    </source>
</evidence>
<dbReference type="GO" id="GO:0004617">
    <property type="term" value="F:phosphoglycerate dehydrogenase activity"/>
    <property type="evidence" value="ECO:0007669"/>
    <property type="project" value="UniProtKB-EC"/>
</dbReference>
<protein>
    <submittedName>
        <fullName evidence="8">2-hydroxyacid dehydrogenase</fullName>
        <ecNumber evidence="8">1.1.1.95</ecNumber>
    </submittedName>
</protein>
<accession>A0A2K5ARU2</accession>
<sequence>MQKVPRILVSDVMDSNGIEVMRRNGLQVDYKPDIKHEELLATIKDYNILVVRSRTKVRKDVIDAAQNLKIIARVGVGLDNIDVEYAKSKGIKVVNAEEAAMSAVAELVIGLMICLARGIVRADTAMKQGRWIKSELMGIELRGKYLGIIGMGKIGTRVARLARALGMNIIAYDVVKIDPMLVRELGIVTTDLDTLLKSSDFVTLHVPLNDSTRHMIDASRLAMMKSSAYIINTARGAVIDEEALLNALKEGRIAGAALDVYEIEPPTNMELIRLPNVICTPHIGAQTREAQALAASIIAEKVVQLTRELYIV</sequence>
<dbReference type="KEGG" id="ncv:NCAV_1178"/>
<dbReference type="AlphaFoldDB" id="A0A2K5ARU2"/>
<dbReference type="GO" id="GO:0008652">
    <property type="term" value="P:amino acid biosynthetic process"/>
    <property type="evidence" value="ECO:0007669"/>
    <property type="project" value="UniProtKB-KW"/>
</dbReference>
<dbReference type="InterPro" id="IPR050857">
    <property type="entry name" value="D-2-hydroxyacid_DH"/>
</dbReference>